<evidence type="ECO:0000313" key="2">
    <source>
        <dbReference type="EMBL" id="GJE98494.1"/>
    </source>
</evidence>
<reference evidence="2 3" key="1">
    <citation type="submission" date="2021-08" db="EMBL/GenBank/DDBJ databases">
        <title>Draft Genome Sequence of Phanerochaete sordida strain YK-624.</title>
        <authorList>
            <person name="Mori T."/>
            <person name="Dohra H."/>
            <person name="Suzuki T."/>
            <person name="Kawagishi H."/>
            <person name="Hirai H."/>
        </authorList>
    </citation>
    <scope>NUCLEOTIDE SEQUENCE [LARGE SCALE GENOMIC DNA]</scope>
    <source>
        <strain evidence="2 3">YK-624</strain>
    </source>
</reference>
<dbReference type="AlphaFoldDB" id="A0A9P3GSC0"/>
<proteinExistence type="predicted"/>
<evidence type="ECO:0000256" key="1">
    <source>
        <dbReference type="SAM" id="MobiDB-lite"/>
    </source>
</evidence>
<name>A0A9P3GSC0_9APHY</name>
<evidence type="ECO:0000313" key="3">
    <source>
        <dbReference type="Proteomes" id="UP000703269"/>
    </source>
</evidence>
<dbReference type="OrthoDB" id="66095at2759"/>
<accession>A0A9P3GSC0</accession>
<feature type="compositionally biased region" description="Polar residues" evidence="1">
    <location>
        <begin position="22"/>
        <end position="33"/>
    </location>
</feature>
<dbReference type="Proteomes" id="UP000703269">
    <property type="component" value="Unassembled WGS sequence"/>
</dbReference>
<dbReference type="EMBL" id="BPQB01000089">
    <property type="protein sequence ID" value="GJE98494.1"/>
    <property type="molecule type" value="Genomic_DNA"/>
</dbReference>
<protein>
    <submittedName>
        <fullName evidence="2">Uncharacterized protein</fullName>
    </submittedName>
</protein>
<sequence length="217" mass="24689">MTPPAATKSKTKWRVKSRAKVPNNSQDATTSQTPVSVEKLAVARAVSLADVVRVRMMLQRLLPIELVEIVLHDAQYYSVVTSTQKQLIFHDDDREICTISLNERQRRCIQGISALIRGHDQGWSSYPEDRGTYRNSWTWYSLATSNARNGDAPRLATNRHADGTTQTHEFDWDRQSEVVRDVASSGMVALWAHARYPGWRNFIEEARLSVMLYPSLS</sequence>
<keyword evidence="3" id="KW-1185">Reference proteome</keyword>
<feature type="compositionally biased region" description="Basic residues" evidence="1">
    <location>
        <begin position="9"/>
        <end position="19"/>
    </location>
</feature>
<feature type="region of interest" description="Disordered" evidence="1">
    <location>
        <begin position="1"/>
        <end position="33"/>
    </location>
</feature>
<organism evidence="2 3">
    <name type="scientific">Phanerochaete sordida</name>
    <dbReference type="NCBI Taxonomy" id="48140"/>
    <lineage>
        <taxon>Eukaryota</taxon>
        <taxon>Fungi</taxon>
        <taxon>Dikarya</taxon>
        <taxon>Basidiomycota</taxon>
        <taxon>Agaricomycotina</taxon>
        <taxon>Agaricomycetes</taxon>
        <taxon>Polyporales</taxon>
        <taxon>Phanerochaetaceae</taxon>
        <taxon>Phanerochaete</taxon>
    </lineage>
</organism>
<gene>
    <name evidence="2" type="ORF">PsYK624_147260</name>
</gene>
<comment type="caution">
    <text evidence="2">The sequence shown here is derived from an EMBL/GenBank/DDBJ whole genome shotgun (WGS) entry which is preliminary data.</text>
</comment>